<name>A0A0G2TQ24_HCMV</name>
<evidence type="ECO:0000313" key="3">
    <source>
        <dbReference type="Proteomes" id="UP000122156"/>
    </source>
</evidence>
<keyword evidence="1" id="KW-0472">Membrane</keyword>
<organismHost>
    <name type="scientific">Homo sapiens</name>
    <name type="common">Human</name>
    <dbReference type="NCBI Taxonomy" id="9606"/>
</organismHost>
<dbReference type="InterPro" id="IPR036179">
    <property type="entry name" value="Ig-like_dom_sf"/>
</dbReference>
<accession>A0A0G2TQ24</accession>
<dbReference type="EMBL" id="KP745666">
    <property type="protein sequence ID" value="AKI13075.1"/>
    <property type="molecule type" value="Genomic_DNA"/>
</dbReference>
<evidence type="ECO:0000313" key="2">
    <source>
        <dbReference type="EMBL" id="AKI13075.1"/>
    </source>
</evidence>
<keyword evidence="1" id="KW-0812">Transmembrane</keyword>
<dbReference type="SUPFAM" id="SSF48726">
    <property type="entry name" value="Immunoglobulin"/>
    <property type="match status" value="1"/>
</dbReference>
<dbReference type="InterPro" id="IPR013783">
    <property type="entry name" value="Ig-like_fold"/>
</dbReference>
<sequence>MGIQCNTKLLLLAALIATATVLTSILVPVLLHEQEKTFYRRFFTQSQHVERPITVTQGDTVYLNGSNNPCNYSSFWNYGSCELCGWNGYIHKQYHENKSCSPRFTCFNDTKGLRLNNVTSSDSGTYTEYVYECDLPCNTSDYDEYDILNYLDNCTTTINSTNYIITVLSPRHSKHTNSHISIHAGWTAAVVTVIIICVLTYFNVPATLKRKLRTRNNATHIP</sequence>
<dbReference type="Gene3D" id="2.60.40.10">
    <property type="entry name" value="Immunoglobulins"/>
    <property type="match status" value="1"/>
</dbReference>
<reference evidence="2 3" key="1">
    <citation type="journal article" date="2015" name="J. Virol.">
        <title>High-throughput analysis of human cytomegalovirus genome diversity highlights the widespread occurrence of gene-disrupting mutations and pervasive recombination.</title>
        <authorList>
            <person name="Sijmons S."/>
            <person name="Thys K."/>
            <person name="Mbong Ngwese M."/>
            <person name="Van Damme E."/>
            <person name="Dvorak J."/>
            <person name="Van Loock M."/>
            <person name="Li G."/>
            <person name="Tachezy R."/>
            <person name="Busson L."/>
            <person name="Aerssens J."/>
            <person name="Van Ranst M."/>
            <person name="Maes P."/>
        </authorList>
    </citation>
    <scope>NUCLEOTIDE SEQUENCE [LARGE SCALE GENOMIC DNA]</scope>
    <source>
        <strain evidence="2">BE/7/2012</strain>
    </source>
</reference>
<dbReference type="Proteomes" id="UP000122156">
    <property type="component" value="Segment"/>
</dbReference>
<organism evidence="2 3">
    <name type="scientific">Human cytomegalovirus</name>
    <name type="common">HHV-5</name>
    <name type="synonym">Human herpesvirus 5</name>
    <dbReference type="NCBI Taxonomy" id="10359"/>
    <lineage>
        <taxon>Viruses</taxon>
        <taxon>Duplodnaviria</taxon>
        <taxon>Heunggongvirae</taxon>
        <taxon>Peploviricota</taxon>
        <taxon>Herviviricetes</taxon>
        <taxon>Herpesvirales</taxon>
        <taxon>Orthoherpesviridae</taxon>
        <taxon>Betaherpesvirinae</taxon>
        <taxon>Cytomegalovirus</taxon>
        <taxon>Cytomegalovirus humanbeta5</taxon>
    </lineage>
</organism>
<gene>
    <name evidence="2" type="primary">UL1</name>
</gene>
<proteinExistence type="predicted"/>
<protein>
    <submittedName>
        <fullName evidence="2">Membrane protein UL1</fullName>
    </submittedName>
</protein>
<feature type="transmembrane region" description="Helical" evidence="1">
    <location>
        <begin position="184"/>
        <end position="204"/>
    </location>
</feature>
<keyword evidence="1" id="KW-1133">Transmembrane helix</keyword>
<evidence type="ECO:0000256" key="1">
    <source>
        <dbReference type="SAM" id="Phobius"/>
    </source>
</evidence>